<dbReference type="GO" id="GO:0005829">
    <property type="term" value="C:cytosol"/>
    <property type="evidence" value="ECO:0007669"/>
    <property type="project" value="TreeGrafter"/>
</dbReference>
<feature type="binding site" evidence="12">
    <location>
        <position position="181"/>
    </location>
    <ligand>
        <name>ATP</name>
        <dbReference type="ChEBI" id="CHEBI:30616"/>
    </ligand>
</feature>
<feature type="binding site" evidence="12">
    <location>
        <position position="137"/>
    </location>
    <ligand>
        <name>substrate</name>
    </ligand>
</feature>
<keyword evidence="6 12" id="KW-0547">Nucleotide-binding</keyword>
<comment type="activity regulation">
    <text evidence="12">Activated by a monovalent cation that binds near, but not in, the active site. The most likely occupant of the site in vivo is potassium. Ion binding induces a conformational change that may alter substrate affinity.</text>
</comment>
<feature type="active site" description="Proton acceptor" evidence="12">
    <location>
        <position position="249"/>
    </location>
</feature>
<dbReference type="GO" id="GO:0004747">
    <property type="term" value="F:ribokinase activity"/>
    <property type="evidence" value="ECO:0007669"/>
    <property type="project" value="UniProtKB-UniRule"/>
</dbReference>
<feature type="binding site" evidence="12">
    <location>
        <position position="279"/>
    </location>
    <ligand>
        <name>K(+)</name>
        <dbReference type="ChEBI" id="CHEBI:29103"/>
    </ligand>
</feature>
<dbReference type="InterPro" id="IPR002173">
    <property type="entry name" value="Carboh/pur_kinase_PfkB_CS"/>
</dbReference>
<dbReference type="EMBL" id="JAEQNC010000002">
    <property type="protein sequence ID" value="MBL0371373.1"/>
    <property type="molecule type" value="Genomic_DNA"/>
</dbReference>
<evidence type="ECO:0000256" key="5">
    <source>
        <dbReference type="ARBA" id="ARBA00022723"/>
    </source>
</evidence>
<gene>
    <name evidence="12" type="primary">rbsK</name>
    <name evidence="14" type="ORF">JJB09_04975</name>
</gene>
<comment type="subcellular location">
    <subcellularLocation>
        <location evidence="12">Cytoplasm</location>
    </subcellularLocation>
</comment>
<dbReference type="PROSITE" id="PS00584">
    <property type="entry name" value="PFKB_KINASES_2"/>
    <property type="match status" value="1"/>
</dbReference>
<evidence type="ECO:0000256" key="10">
    <source>
        <dbReference type="ARBA" id="ARBA00022958"/>
    </source>
</evidence>
<comment type="caution">
    <text evidence="14">The sequence shown here is derived from an EMBL/GenBank/DDBJ whole genome shotgun (WGS) entry which is preliminary data.</text>
</comment>
<dbReference type="InterPro" id="IPR029056">
    <property type="entry name" value="Ribokinase-like"/>
</dbReference>
<evidence type="ECO:0000256" key="2">
    <source>
        <dbReference type="ARBA" id="ARBA00012035"/>
    </source>
</evidence>
<dbReference type="PRINTS" id="PR00990">
    <property type="entry name" value="RIBOKINASE"/>
</dbReference>
<dbReference type="RefSeq" id="WP_201653974.1">
    <property type="nucleotide sequence ID" value="NZ_JAEQNC010000002.1"/>
</dbReference>
<dbReference type="SUPFAM" id="SSF53613">
    <property type="entry name" value="Ribokinase-like"/>
    <property type="match status" value="1"/>
</dbReference>
<name>A0A936YKR1_9HYPH</name>
<protein>
    <recommendedName>
        <fullName evidence="3 12">Ribokinase</fullName>
        <shortName evidence="12">RK</shortName>
        <ecNumber evidence="2 12">2.7.1.15</ecNumber>
    </recommendedName>
</protein>
<dbReference type="AlphaFoldDB" id="A0A936YKR1"/>
<dbReference type="GO" id="GO:0019303">
    <property type="term" value="P:D-ribose catabolic process"/>
    <property type="evidence" value="ECO:0007669"/>
    <property type="project" value="UniProtKB-UniRule"/>
</dbReference>
<feature type="binding site" evidence="12">
    <location>
        <position position="282"/>
    </location>
    <ligand>
        <name>K(+)</name>
        <dbReference type="ChEBI" id="CHEBI:29103"/>
    </ligand>
</feature>
<comment type="cofactor">
    <cofactor evidence="12">
        <name>Mg(2+)</name>
        <dbReference type="ChEBI" id="CHEBI:18420"/>
    </cofactor>
    <text evidence="12">Requires a divalent cation, most likely magnesium in vivo, as an electrophilic catalyst to aid phosphoryl group transfer. It is the chelate of the metal and the nucleotide that is the actual substrate.</text>
</comment>
<dbReference type="HAMAP" id="MF_01987">
    <property type="entry name" value="Ribokinase"/>
    <property type="match status" value="1"/>
</dbReference>
<dbReference type="InterPro" id="IPR002139">
    <property type="entry name" value="Ribo/fructo_kinase"/>
</dbReference>
<comment type="catalytic activity">
    <reaction evidence="12">
        <text>D-ribose + ATP = D-ribose 5-phosphate + ADP + H(+)</text>
        <dbReference type="Rhea" id="RHEA:13697"/>
        <dbReference type="ChEBI" id="CHEBI:15378"/>
        <dbReference type="ChEBI" id="CHEBI:30616"/>
        <dbReference type="ChEBI" id="CHEBI:47013"/>
        <dbReference type="ChEBI" id="CHEBI:78346"/>
        <dbReference type="ChEBI" id="CHEBI:456216"/>
        <dbReference type="EC" id="2.7.1.15"/>
    </reaction>
</comment>
<feature type="binding site" evidence="12">
    <location>
        <begin position="40"/>
        <end position="44"/>
    </location>
    <ligand>
        <name>substrate</name>
    </ligand>
</feature>
<dbReference type="CDD" id="cd01174">
    <property type="entry name" value="ribokinase"/>
    <property type="match status" value="1"/>
</dbReference>
<keyword evidence="11 12" id="KW-0119">Carbohydrate metabolism</keyword>
<dbReference type="GO" id="GO:0046872">
    <property type="term" value="F:metal ion binding"/>
    <property type="evidence" value="ECO:0007669"/>
    <property type="project" value="UniProtKB-KW"/>
</dbReference>
<dbReference type="InterPro" id="IPR011611">
    <property type="entry name" value="PfkB_dom"/>
</dbReference>
<reference evidence="14" key="1">
    <citation type="submission" date="2021-01" db="EMBL/GenBank/DDBJ databases">
        <title>Rhizobium sp. strain KVB221 16S ribosomal RNA gene Genome sequencing and assembly.</title>
        <authorList>
            <person name="Kang M."/>
        </authorList>
    </citation>
    <scope>NUCLEOTIDE SEQUENCE</scope>
    <source>
        <strain evidence="14">KVB221</strain>
    </source>
</reference>
<comment type="similarity">
    <text evidence="1">Belongs to the carbohydrate kinase pfkB family.</text>
</comment>
<dbReference type="Pfam" id="PF00294">
    <property type="entry name" value="PfkB"/>
    <property type="match status" value="1"/>
</dbReference>
<keyword evidence="4 12" id="KW-0808">Transferase</keyword>
<evidence type="ECO:0000259" key="13">
    <source>
        <dbReference type="Pfam" id="PF00294"/>
    </source>
</evidence>
<dbReference type="PANTHER" id="PTHR10584:SF166">
    <property type="entry name" value="RIBOKINASE"/>
    <property type="match status" value="1"/>
</dbReference>
<evidence type="ECO:0000313" key="15">
    <source>
        <dbReference type="Proteomes" id="UP000633219"/>
    </source>
</evidence>
<keyword evidence="7 12" id="KW-0418">Kinase</keyword>
<dbReference type="EC" id="2.7.1.15" evidence="2 12"/>
<feature type="domain" description="Carbohydrate kinase PfkB" evidence="13">
    <location>
        <begin position="5"/>
        <end position="281"/>
    </location>
</feature>
<evidence type="ECO:0000256" key="3">
    <source>
        <dbReference type="ARBA" id="ARBA00016943"/>
    </source>
</evidence>
<comment type="caution">
    <text evidence="12">Lacks conserved residue(s) required for the propagation of feature annotation.</text>
</comment>
<keyword evidence="9 12" id="KW-0460">Magnesium</keyword>
<evidence type="ECO:0000256" key="9">
    <source>
        <dbReference type="ARBA" id="ARBA00022842"/>
    </source>
</evidence>
<evidence type="ECO:0000256" key="8">
    <source>
        <dbReference type="ARBA" id="ARBA00022840"/>
    </source>
</evidence>
<keyword evidence="5 12" id="KW-0479">Metal-binding</keyword>
<feature type="binding site" evidence="12">
    <location>
        <position position="249"/>
    </location>
    <ligand>
        <name>substrate</name>
    </ligand>
</feature>
<feature type="binding site" evidence="12">
    <location>
        <begin position="248"/>
        <end position="249"/>
    </location>
    <ligand>
        <name>ATP</name>
        <dbReference type="ChEBI" id="CHEBI:30616"/>
    </ligand>
</feature>
<evidence type="ECO:0000256" key="6">
    <source>
        <dbReference type="ARBA" id="ARBA00022741"/>
    </source>
</evidence>
<feature type="binding site" evidence="12">
    <location>
        <position position="245"/>
    </location>
    <ligand>
        <name>K(+)</name>
        <dbReference type="ChEBI" id="CHEBI:29103"/>
    </ligand>
</feature>
<proteinExistence type="inferred from homology"/>
<keyword evidence="15" id="KW-1185">Reference proteome</keyword>
<evidence type="ECO:0000256" key="7">
    <source>
        <dbReference type="ARBA" id="ARBA00022777"/>
    </source>
</evidence>
<comment type="similarity">
    <text evidence="12">Belongs to the carbohydrate kinase PfkB family. Ribokinase subfamily.</text>
</comment>
<evidence type="ECO:0000256" key="12">
    <source>
        <dbReference type="HAMAP-Rule" id="MF_01987"/>
    </source>
</evidence>
<evidence type="ECO:0000313" key="14">
    <source>
        <dbReference type="EMBL" id="MBL0371373.1"/>
    </source>
</evidence>
<keyword evidence="12" id="KW-0963">Cytoplasm</keyword>
<keyword evidence="8 12" id="KW-0067">ATP-binding</keyword>
<evidence type="ECO:0000256" key="11">
    <source>
        <dbReference type="ARBA" id="ARBA00023277"/>
    </source>
</evidence>
<feature type="binding site" evidence="12">
    <location>
        <begin position="12"/>
        <end position="14"/>
    </location>
    <ligand>
        <name>substrate</name>
    </ligand>
</feature>
<comment type="pathway">
    <text evidence="12">Carbohydrate metabolism; D-ribose degradation; D-ribose 5-phosphate from beta-D-ribopyranose: step 2/2.</text>
</comment>
<sequence>MAKAILVAGSLHHDVIVEAERLPAFDETLPGRAVRYVAGGKGRNQAAAVAHNAGKCFVAGRVGDDAQGSFLADDLREAGVDTSLLQVGKGQTTGMSVAVVNPTGDYGAVIVSGANLAFTTSDIRMPDGVGLLLLQNEIPEAVNLELARKARDAGIVTILNAAPARPLSPDIAEAIDILVVNRIEAAELTGLAIDSQGAAADAARQLCHSVGKVIVTLGGEGLVHMRAGGRPEYQPPFRVDVVSTHGAGDFFIGALASQLASGSEFEAAIHYAQAAAALFVSTDVDKRWQIRPVQIRARLGEDEL</sequence>
<comment type="subunit">
    <text evidence="12">Homodimer.</text>
</comment>
<evidence type="ECO:0000256" key="4">
    <source>
        <dbReference type="ARBA" id="ARBA00022679"/>
    </source>
</evidence>
<dbReference type="InterPro" id="IPR011877">
    <property type="entry name" value="Ribokinase"/>
</dbReference>
<accession>A0A936YKR1</accession>
<dbReference type="Proteomes" id="UP000633219">
    <property type="component" value="Unassembled WGS sequence"/>
</dbReference>
<dbReference type="Gene3D" id="3.40.1190.20">
    <property type="match status" value="1"/>
</dbReference>
<feature type="binding site" evidence="12">
    <location>
        <begin position="216"/>
        <end position="221"/>
    </location>
    <ligand>
        <name>ATP</name>
        <dbReference type="ChEBI" id="CHEBI:30616"/>
    </ligand>
</feature>
<dbReference type="GO" id="GO:0005524">
    <property type="term" value="F:ATP binding"/>
    <property type="evidence" value="ECO:0007669"/>
    <property type="project" value="UniProtKB-UniRule"/>
</dbReference>
<keyword evidence="10 12" id="KW-0630">Potassium</keyword>
<comment type="function">
    <text evidence="12">Catalyzes the phosphorylation of ribose at O-5 in a reaction requiring ATP and magnesium. The resulting D-ribose-5-phosphate can then be used either for sythesis of nucleotides, histidine, and tryptophan, or as a component of the pentose phosphate pathway.</text>
</comment>
<evidence type="ECO:0000256" key="1">
    <source>
        <dbReference type="ARBA" id="ARBA00005380"/>
    </source>
</evidence>
<organism evidence="14 15">
    <name type="scientific">Rhizobium setariae</name>
    <dbReference type="NCBI Taxonomy" id="2801340"/>
    <lineage>
        <taxon>Bacteria</taxon>
        <taxon>Pseudomonadati</taxon>
        <taxon>Pseudomonadota</taxon>
        <taxon>Alphaproteobacteria</taxon>
        <taxon>Hyphomicrobiales</taxon>
        <taxon>Rhizobiaceae</taxon>
        <taxon>Rhizobium/Agrobacterium group</taxon>
        <taxon>Rhizobium</taxon>
    </lineage>
</organism>
<dbReference type="PANTHER" id="PTHR10584">
    <property type="entry name" value="SUGAR KINASE"/>
    <property type="match status" value="1"/>
</dbReference>